<dbReference type="AlphaFoldDB" id="M5RWI4"/>
<keyword evidence="2" id="KW-1185">Reference proteome</keyword>
<comment type="caution">
    <text evidence="1">The sequence shown here is derived from an EMBL/GenBank/DDBJ whole genome shotgun (WGS) entry which is preliminary data.</text>
</comment>
<accession>M5RWI4</accession>
<dbReference type="PATRIC" id="fig|1265738.3.peg.4826"/>
<evidence type="ECO:0000313" key="1">
    <source>
        <dbReference type="EMBL" id="EMI18289.1"/>
    </source>
</evidence>
<sequence length="65" mass="7916">MLKVWLLSLPQLHYRTLRAIRDDEGVSQQQIKSVDWIRRLAIRACRFDFCEIQQYSSFARRFSRL</sequence>
<evidence type="ECO:0000313" key="2">
    <source>
        <dbReference type="Proteomes" id="UP000011991"/>
    </source>
</evidence>
<reference evidence="1 2" key="1">
    <citation type="journal article" date="2013" name="Mar. Genomics">
        <title>Expression of sulfatases in Rhodopirellula baltica and the diversity of sulfatases in the genus Rhodopirellula.</title>
        <authorList>
            <person name="Wegner C.E."/>
            <person name="Richter-Heitmann T."/>
            <person name="Klindworth A."/>
            <person name="Klockow C."/>
            <person name="Richter M."/>
            <person name="Achstetter T."/>
            <person name="Glockner F.O."/>
            <person name="Harder J."/>
        </authorList>
    </citation>
    <scope>NUCLEOTIDE SEQUENCE [LARGE SCALE GENOMIC DNA]</scope>
    <source>
        <strain evidence="1 2">SM1</strain>
    </source>
</reference>
<proteinExistence type="predicted"/>
<name>M5RWI4_9BACT</name>
<protein>
    <submittedName>
        <fullName evidence="1">Uncharacterized protein</fullName>
    </submittedName>
</protein>
<organism evidence="1 2">
    <name type="scientific">Rhodopirellula maiorica SM1</name>
    <dbReference type="NCBI Taxonomy" id="1265738"/>
    <lineage>
        <taxon>Bacteria</taxon>
        <taxon>Pseudomonadati</taxon>
        <taxon>Planctomycetota</taxon>
        <taxon>Planctomycetia</taxon>
        <taxon>Pirellulales</taxon>
        <taxon>Pirellulaceae</taxon>
        <taxon>Novipirellula</taxon>
    </lineage>
</organism>
<gene>
    <name evidence="1" type="ORF">RMSM_04802</name>
</gene>
<dbReference type="Proteomes" id="UP000011991">
    <property type="component" value="Unassembled WGS sequence"/>
</dbReference>
<dbReference type="EMBL" id="ANOG01000684">
    <property type="protein sequence ID" value="EMI18289.1"/>
    <property type="molecule type" value="Genomic_DNA"/>
</dbReference>